<dbReference type="EMBL" id="LWCA01000699">
    <property type="protein sequence ID" value="OAF67295.1"/>
    <property type="molecule type" value="Genomic_DNA"/>
</dbReference>
<sequence length="78" mass="9026">MKCIDDISNAIDLIEPRCDSNRLMRVKLYAKRGACFLYFDMVKEACSDYKTAALLDPSNKGLIKDFVYLETLIKKNRK</sequence>
<accession>A0A177AZ64</accession>
<dbReference type="PANTHER" id="PTHR46492:SF1">
    <property type="entry name" value="DYNEIN AXONEMAL ASSEMBLY FACTOR 4"/>
    <property type="match status" value="1"/>
</dbReference>
<dbReference type="Proteomes" id="UP000078046">
    <property type="component" value="Unassembled WGS sequence"/>
</dbReference>
<protein>
    <submittedName>
        <fullName evidence="1">Uncharacterized protein</fullName>
    </submittedName>
</protein>
<dbReference type="GO" id="GO:0036159">
    <property type="term" value="P:inner dynein arm assembly"/>
    <property type="evidence" value="ECO:0007669"/>
    <property type="project" value="TreeGrafter"/>
</dbReference>
<dbReference type="InterPro" id="IPR052004">
    <property type="entry name" value="Dynein_assembly_factor_4"/>
</dbReference>
<dbReference type="GO" id="GO:0003341">
    <property type="term" value="P:cilium movement"/>
    <property type="evidence" value="ECO:0007669"/>
    <property type="project" value="TreeGrafter"/>
</dbReference>
<dbReference type="OrthoDB" id="348005at2759"/>
<evidence type="ECO:0000313" key="2">
    <source>
        <dbReference type="Proteomes" id="UP000078046"/>
    </source>
</evidence>
<proteinExistence type="predicted"/>
<dbReference type="PANTHER" id="PTHR46492">
    <property type="entry name" value="DYNEIN ASSEMBLY FACTOR 4, AXONEMAL"/>
    <property type="match status" value="1"/>
</dbReference>
<name>A0A177AZ64_9BILA</name>
<dbReference type="SUPFAM" id="SSF48452">
    <property type="entry name" value="TPR-like"/>
    <property type="match status" value="1"/>
</dbReference>
<gene>
    <name evidence="1" type="ORF">A3Q56_04972</name>
</gene>
<evidence type="ECO:0000313" key="1">
    <source>
        <dbReference type="EMBL" id="OAF67295.1"/>
    </source>
</evidence>
<keyword evidence="2" id="KW-1185">Reference proteome</keyword>
<dbReference type="AlphaFoldDB" id="A0A177AZ64"/>
<dbReference type="InterPro" id="IPR011990">
    <property type="entry name" value="TPR-like_helical_dom_sf"/>
</dbReference>
<dbReference type="GO" id="GO:0036158">
    <property type="term" value="P:outer dynein arm assembly"/>
    <property type="evidence" value="ECO:0007669"/>
    <property type="project" value="TreeGrafter"/>
</dbReference>
<dbReference type="Gene3D" id="1.25.40.10">
    <property type="entry name" value="Tetratricopeptide repeat domain"/>
    <property type="match status" value="1"/>
</dbReference>
<reference evidence="1 2" key="1">
    <citation type="submission" date="2016-04" db="EMBL/GenBank/DDBJ databases">
        <title>The genome of Intoshia linei affirms orthonectids as highly simplified spiralians.</title>
        <authorList>
            <person name="Mikhailov K.V."/>
            <person name="Slusarev G.S."/>
            <person name="Nikitin M.A."/>
            <person name="Logacheva M.D."/>
            <person name="Penin A."/>
            <person name="Aleoshin V."/>
            <person name="Panchin Y.V."/>
        </authorList>
    </citation>
    <scope>NUCLEOTIDE SEQUENCE [LARGE SCALE GENOMIC DNA]</scope>
    <source>
        <strain evidence="1">Intl2013</strain>
        <tissue evidence="1">Whole animal</tissue>
    </source>
</reference>
<comment type="caution">
    <text evidence="1">The sequence shown here is derived from an EMBL/GenBank/DDBJ whole genome shotgun (WGS) entry which is preliminary data.</text>
</comment>
<organism evidence="1 2">
    <name type="scientific">Intoshia linei</name>
    <dbReference type="NCBI Taxonomy" id="1819745"/>
    <lineage>
        <taxon>Eukaryota</taxon>
        <taxon>Metazoa</taxon>
        <taxon>Spiralia</taxon>
        <taxon>Lophotrochozoa</taxon>
        <taxon>Mesozoa</taxon>
        <taxon>Orthonectida</taxon>
        <taxon>Rhopaluridae</taxon>
        <taxon>Intoshia</taxon>
    </lineage>
</organism>